<dbReference type="CDD" id="cd06171">
    <property type="entry name" value="Sigma70_r4"/>
    <property type="match status" value="1"/>
</dbReference>
<accession>A0A1L6JAT2</accession>
<evidence type="ECO:0000313" key="7">
    <source>
        <dbReference type="EMBL" id="APR53038.1"/>
    </source>
</evidence>
<dbReference type="NCBIfam" id="TIGR02937">
    <property type="entry name" value="sigma70-ECF"/>
    <property type="match status" value="1"/>
</dbReference>
<dbReference type="GO" id="GO:0016987">
    <property type="term" value="F:sigma factor activity"/>
    <property type="evidence" value="ECO:0007669"/>
    <property type="project" value="UniProtKB-KW"/>
</dbReference>
<dbReference type="PANTHER" id="PTHR43133">
    <property type="entry name" value="RNA POLYMERASE ECF-TYPE SIGMA FACTO"/>
    <property type="match status" value="1"/>
</dbReference>
<dbReference type="Proteomes" id="UP000287746">
    <property type="component" value="Unassembled WGS sequence"/>
</dbReference>
<keyword evidence="10" id="KW-1185">Reference proteome</keyword>
<keyword evidence="4" id="KW-0804">Transcription</keyword>
<dbReference type="SUPFAM" id="SSF88946">
    <property type="entry name" value="Sigma2 domain of RNA polymerase sigma factors"/>
    <property type="match status" value="1"/>
</dbReference>
<protein>
    <submittedName>
        <fullName evidence="8">RNA polymerase sigma factor</fullName>
    </submittedName>
    <submittedName>
        <fullName evidence="7">RNA polymerase subunit sigma-24</fullName>
    </submittedName>
</protein>
<dbReference type="InterPro" id="IPR036388">
    <property type="entry name" value="WH-like_DNA-bd_sf"/>
</dbReference>
<evidence type="ECO:0000313" key="10">
    <source>
        <dbReference type="Proteomes" id="UP000185161"/>
    </source>
</evidence>
<dbReference type="STRING" id="93064.BRX40_11895"/>
<dbReference type="Pfam" id="PF08281">
    <property type="entry name" value="Sigma70_r4_2"/>
    <property type="match status" value="1"/>
</dbReference>
<dbReference type="GO" id="GO:0003677">
    <property type="term" value="F:DNA binding"/>
    <property type="evidence" value="ECO:0007669"/>
    <property type="project" value="InterPro"/>
</dbReference>
<keyword evidence="3" id="KW-0731">Sigma factor</keyword>
<evidence type="ECO:0000313" key="8">
    <source>
        <dbReference type="EMBL" id="RSU99257.1"/>
    </source>
</evidence>
<dbReference type="AlphaFoldDB" id="A0A1L6JAT2"/>
<gene>
    <name evidence="7" type="ORF">BRX40_11895</name>
    <name evidence="8" type="ORF">CA257_20345</name>
    <name evidence="9" type="ORF">DAH66_16110</name>
</gene>
<dbReference type="RefSeq" id="WP_066580102.1">
    <property type="nucleotide sequence ID" value="NZ_CP018820.1"/>
</dbReference>
<keyword evidence="2" id="KW-0805">Transcription regulation</keyword>
<organism evidence="7 10">
    <name type="scientific">Sphingomonas koreensis</name>
    <dbReference type="NCBI Taxonomy" id="93064"/>
    <lineage>
        <taxon>Bacteria</taxon>
        <taxon>Pseudomonadati</taxon>
        <taxon>Pseudomonadota</taxon>
        <taxon>Alphaproteobacteria</taxon>
        <taxon>Sphingomonadales</taxon>
        <taxon>Sphingomonadaceae</taxon>
        <taxon>Sphingomonas</taxon>
    </lineage>
</organism>
<comment type="similarity">
    <text evidence="1">Belongs to the sigma-70 factor family. ECF subfamily.</text>
</comment>
<dbReference type="Gene3D" id="1.10.10.10">
    <property type="entry name" value="Winged helix-like DNA-binding domain superfamily/Winged helix DNA-binding domain"/>
    <property type="match status" value="1"/>
</dbReference>
<evidence type="ECO:0000313" key="9">
    <source>
        <dbReference type="EMBL" id="RSY80276.1"/>
    </source>
</evidence>
<dbReference type="OrthoDB" id="7268940at2"/>
<reference evidence="7" key="1">
    <citation type="submission" date="2016-12" db="EMBL/GenBank/DDBJ databases">
        <title>Whole genome sequencing of Sphingomonas koreensis.</title>
        <authorList>
            <person name="Conlan S."/>
            <person name="Thomas P.J."/>
            <person name="Mullikin J."/>
            <person name="Palmore T.N."/>
            <person name="Frank K.M."/>
            <person name="Segre J.A."/>
        </authorList>
    </citation>
    <scope>NUCLEOTIDE SEQUENCE</scope>
    <source>
        <strain evidence="7">ABOJV</strain>
    </source>
</reference>
<dbReference type="InterPro" id="IPR014284">
    <property type="entry name" value="RNA_pol_sigma-70_dom"/>
</dbReference>
<reference evidence="10" key="2">
    <citation type="submission" date="2016-12" db="EMBL/GenBank/DDBJ databases">
        <title>Whole genome sequencing of Sphingomonas sp. ABOJV.</title>
        <authorList>
            <person name="Conlan S."/>
            <person name="Thomas P.J."/>
            <person name="Mullikin J."/>
            <person name="Palmore T.N."/>
            <person name="Frank K.M."/>
            <person name="Segre J.A."/>
        </authorList>
    </citation>
    <scope>NUCLEOTIDE SEQUENCE [LARGE SCALE GENOMIC DNA]</scope>
    <source>
        <strain evidence="10">ABOJV</strain>
    </source>
</reference>
<dbReference type="InterPro" id="IPR007627">
    <property type="entry name" value="RNA_pol_sigma70_r2"/>
</dbReference>
<dbReference type="InterPro" id="IPR013325">
    <property type="entry name" value="RNA_pol_sigma_r2"/>
</dbReference>
<evidence type="ECO:0000256" key="4">
    <source>
        <dbReference type="ARBA" id="ARBA00023163"/>
    </source>
</evidence>
<evidence type="ECO:0000259" key="5">
    <source>
        <dbReference type="Pfam" id="PF04542"/>
    </source>
</evidence>
<feature type="domain" description="RNA polymerase sigma-70 region 2" evidence="5">
    <location>
        <begin position="19"/>
        <end position="80"/>
    </location>
</feature>
<dbReference type="EMBL" id="QQWO01000024">
    <property type="protein sequence ID" value="RSU99257.1"/>
    <property type="molecule type" value="Genomic_DNA"/>
</dbReference>
<dbReference type="EMBL" id="QQYZ01000017">
    <property type="protein sequence ID" value="RSY80276.1"/>
    <property type="molecule type" value="Genomic_DNA"/>
</dbReference>
<reference evidence="11 12" key="3">
    <citation type="submission" date="2018-07" db="EMBL/GenBank/DDBJ databases">
        <title>Genomic and Epidemiologic Investigation of an Indolent Hospital Outbreak.</title>
        <authorList>
            <person name="Johnson R.C."/>
            <person name="Deming C."/>
            <person name="Conlan S."/>
            <person name="Zellmer C.J."/>
            <person name="Michelin A.V."/>
            <person name="Lee-Lin S."/>
            <person name="Thomas P.J."/>
            <person name="Park M."/>
            <person name="Weingarten R.A."/>
            <person name="Less J."/>
            <person name="Dekker J.P."/>
            <person name="Frank K.M."/>
            <person name="Musser K.A."/>
            <person name="Mcquiston J.R."/>
            <person name="Henderson D.K."/>
            <person name="Lau A.F."/>
            <person name="Palmore T.N."/>
            <person name="Segre J.A."/>
        </authorList>
    </citation>
    <scope>NUCLEOTIDE SEQUENCE [LARGE SCALE GENOMIC DNA]</scope>
    <source>
        <strain evidence="9 12">SK-CDC1_0717</strain>
        <strain evidence="8 11">SK-NIH.Env10_0317</strain>
    </source>
</reference>
<name>A0A1L6JAT2_9SPHN</name>
<dbReference type="GO" id="GO:0006352">
    <property type="term" value="P:DNA-templated transcription initiation"/>
    <property type="evidence" value="ECO:0007669"/>
    <property type="project" value="InterPro"/>
</dbReference>
<dbReference type="SUPFAM" id="SSF88659">
    <property type="entry name" value="Sigma3 and sigma4 domains of RNA polymerase sigma factors"/>
    <property type="match status" value="1"/>
</dbReference>
<dbReference type="Gene3D" id="1.10.1740.10">
    <property type="match status" value="1"/>
</dbReference>
<evidence type="ECO:0000313" key="11">
    <source>
        <dbReference type="Proteomes" id="UP000286681"/>
    </source>
</evidence>
<dbReference type="Pfam" id="PF04542">
    <property type="entry name" value="Sigma70_r2"/>
    <property type="match status" value="1"/>
</dbReference>
<dbReference type="Proteomes" id="UP000185161">
    <property type="component" value="Chromosome"/>
</dbReference>
<dbReference type="GeneID" id="44133267"/>
<evidence type="ECO:0000256" key="1">
    <source>
        <dbReference type="ARBA" id="ARBA00010641"/>
    </source>
</evidence>
<dbReference type="InterPro" id="IPR013324">
    <property type="entry name" value="RNA_pol_sigma_r3/r4-like"/>
</dbReference>
<dbReference type="InterPro" id="IPR013249">
    <property type="entry name" value="RNA_pol_sigma70_r4_t2"/>
</dbReference>
<feature type="domain" description="RNA polymerase sigma factor 70 region 4 type 2" evidence="6">
    <location>
        <begin position="113"/>
        <end position="165"/>
    </location>
</feature>
<dbReference type="Proteomes" id="UP000286681">
    <property type="component" value="Unassembled WGS sequence"/>
</dbReference>
<evidence type="ECO:0000256" key="2">
    <source>
        <dbReference type="ARBA" id="ARBA00023015"/>
    </source>
</evidence>
<dbReference type="InterPro" id="IPR039425">
    <property type="entry name" value="RNA_pol_sigma-70-like"/>
</dbReference>
<dbReference type="KEGG" id="skr:BRX40_11895"/>
<dbReference type="EMBL" id="CP018820">
    <property type="protein sequence ID" value="APR53038.1"/>
    <property type="molecule type" value="Genomic_DNA"/>
</dbReference>
<evidence type="ECO:0000256" key="3">
    <source>
        <dbReference type="ARBA" id="ARBA00023082"/>
    </source>
</evidence>
<proteinExistence type="inferred from homology"/>
<evidence type="ECO:0000313" key="12">
    <source>
        <dbReference type="Proteomes" id="UP000287746"/>
    </source>
</evidence>
<dbReference type="PANTHER" id="PTHR43133:SF63">
    <property type="entry name" value="RNA POLYMERASE SIGMA FACTOR FECI-RELATED"/>
    <property type="match status" value="1"/>
</dbReference>
<evidence type="ECO:0000259" key="6">
    <source>
        <dbReference type="Pfam" id="PF08281"/>
    </source>
</evidence>
<sequence length="200" mass="23337">MHAIDRERTRWFLRNILPHEQALRNWLARRQPMGLEIDDIIQETYAIFADLETVEEIRFPRAYLFQVARSVITKHVRRARVVSIRTMDDLTDLEPCDDYPSPERIAIDRDQLRRLAEAIASMPDRTQEAFVLRRVDGLSQREISSRMAISENTVEKHISRGLRFLADWFGHGGNALAEASRARDSENMSLDERARIQSVH</sequence>